<reference evidence="6 7" key="1">
    <citation type="submission" date="2023-08" db="EMBL/GenBank/DDBJ databases">
        <title>Genome sequencing of the thermostable Gram positive bacteria Geobacillus proteiniphilus strain T-6.</title>
        <authorList>
            <person name="Shulami S."/>
            <person name="Shoham Y."/>
        </authorList>
    </citation>
    <scope>NUCLEOTIDE SEQUENCE [LARGE SCALE GENOMIC DNA]</scope>
    <source>
        <strain evidence="6 7">T-6</strain>
    </source>
</reference>
<dbReference type="RefSeq" id="WP_307898646.1">
    <property type="nucleotide sequence ID" value="NZ_CP133076.1"/>
</dbReference>
<dbReference type="InterPro" id="IPR056902">
    <property type="entry name" value="NTF2_YvbJ"/>
</dbReference>
<gene>
    <name evidence="6" type="ORF">RA955_18085</name>
</gene>
<evidence type="ECO:0000259" key="5">
    <source>
        <dbReference type="Pfam" id="PF25155"/>
    </source>
</evidence>
<sequence length="503" mass="56650">MLICRQCGSTLSEKARFCKECGAPVDEGKQDVSLNPVNQSAPRAPMSKQKKRMFAIAGIALVILLAAYKTGEALTSKERLIKRFETALVKKDDEAVAELLTSNDPKLKINKKSIKGFMKYLDKHPEEVSEIIETLKAQSKIIDESENQGITAKGYEDDGYIEGLVNLEKDGKFLFYDKYELNINPVYVTISTNYKDTKLYMDGKEIGKADRPNYEKTFGPYLPGIYTLKAELKTDFIDLQEREEVSLVGVGNKTDVNLDLDGQEVTVDFRLEEGQDIAARLLINGKDTGVNPFKEPSFGPILTDGSMNLSVEAQLPWGKVKTKEIPIDSDYVEVDLASDENFQKGIMELIVKHIKEMLTAYTSGDVNKLTTATQNYKEMLQESIDMDKEEGNFYKVKYLATAFDLDSFHLEEEDGNWVLYVDIRSSYLEDTFYEGETPELEEGEHDNELKLVYDSNAKSWLVDDVSESYDFSDENTVVIKEENPPEYVTSWATAVPASANSAE</sequence>
<feature type="transmembrane region" description="Helical" evidence="1">
    <location>
        <begin position="53"/>
        <end position="71"/>
    </location>
</feature>
<dbReference type="PANTHER" id="PTHR40038">
    <property type="entry name" value="MEMBRANE-ASSOCIATED PROTEIN TCAA"/>
    <property type="match status" value="1"/>
</dbReference>
<keyword evidence="1" id="KW-0812">Transmembrane</keyword>
<organism evidence="6 7">
    <name type="scientific">Geobacillus proteiniphilus</name>
    <dbReference type="NCBI Taxonomy" id="860353"/>
    <lineage>
        <taxon>Bacteria</taxon>
        <taxon>Bacillati</taxon>
        <taxon>Bacillota</taxon>
        <taxon>Bacilli</taxon>
        <taxon>Bacillales</taxon>
        <taxon>Anoxybacillaceae</taxon>
        <taxon>Geobacillus</taxon>
    </lineage>
</organism>
<keyword evidence="1" id="KW-1133">Transmembrane helix</keyword>
<dbReference type="EMBL" id="CP133076">
    <property type="protein sequence ID" value="WMJ16487.1"/>
    <property type="molecule type" value="Genomic_DNA"/>
</dbReference>
<evidence type="ECO:0000313" key="7">
    <source>
        <dbReference type="Proteomes" id="UP001223761"/>
    </source>
</evidence>
<feature type="domain" description="TcaA 4th" evidence="4">
    <location>
        <begin position="263"/>
        <end position="336"/>
    </location>
</feature>
<keyword evidence="1" id="KW-0472">Membrane</keyword>
<dbReference type="Pfam" id="PF13240">
    <property type="entry name" value="Zn_Ribbon_1"/>
    <property type="match status" value="1"/>
</dbReference>
<evidence type="ECO:0000259" key="3">
    <source>
        <dbReference type="Pfam" id="PF22813"/>
    </source>
</evidence>
<feature type="domain" description="YvbJ-like NTF2-like" evidence="5">
    <location>
        <begin position="346"/>
        <end position="465"/>
    </location>
</feature>
<dbReference type="Pfam" id="PF22820">
    <property type="entry name" value="TcaA_3rd_4th"/>
    <property type="match status" value="2"/>
</dbReference>
<dbReference type="Pfam" id="PF25155">
    <property type="entry name" value="NTF2_YvbJ"/>
    <property type="match status" value="1"/>
</dbReference>
<keyword evidence="7" id="KW-1185">Reference proteome</keyword>
<evidence type="ECO:0000259" key="2">
    <source>
        <dbReference type="Pfam" id="PF13240"/>
    </source>
</evidence>
<feature type="domain" description="TcaA second" evidence="3">
    <location>
        <begin position="77"/>
        <end position="183"/>
    </location>
</feature>
<proteinExistence type="predicted"/>
<dbReference type="PANTHER" id="PTHR40038:SF1">
    <property type="entry name" value="MEMBRANE-ASSOCIATED PROTEIN TCAA"/>
    <property type="match status" value="1"/>
</dbReference>
<accession>A0ABY9MEN1</accession>
<feature type="domain" description="TcaA 4th" evidence="4">
    <location>
        <begin position="186"/>
        <end position="248"/>
    </location>
</feature>
<evidence type="ECO:0000256" key="1">
    <source>
        <dbReference type="SAM" id="Phobius"/>
    </source>
</evidence>
<evidence type="ECO:0008006" key="8">
    <source>
        <dbReference type="Google" id="ProtNLM"/>
    </source>
</evidence>
<dbReference type="Pfam" id="PF22813">
    <property type="entry name" value="TcaA_2nd"/>
    <property type="match status" value="1"/>
</dbReference>
<protein>
    <recommendedName>
        <fullName evidence="8">Zinc-ribbon domain-containing protein</fullName>
    </recommendedName>
</protein>
<dbReference type="Proteomes" id="UP001223761">
    <property type="component" value="Chromosome"/>
</dbReference>
<evidence type="ECO:0000259" key="4">
    <source>
        <dbReference type="Pfam" id="PF22820"/>
    </source>
</evidence>
<dbReference type="InterPro" id="IPR026870">
    <property type="entry name" value="Zinc_ribbon_dom"/>
</dbReference>
<feature type="domain" description="Zinc-ribbon" evidence="2">
    <location>
        <begin position="4"/>
        <end position="25"/>
    </location>
</feature>
<evidence type="ECO:0000313" key="6">
    <source>
        <dbReference type="EMBL" id="WMJ16487.1"/>
    </source>
</evidence>
<dbReference type="InterPro" id="IPR054529">
    <property type="entry name" value="TcaA_2nd"/>
</dbReference>
<name>A0ABY9MEN1_9BACL</name>
<dbReference type="InterPro" id="IPR054530">
    <property type="entry name" value="TcaA_4th"/>
</dbReference>